<dbReference type="SUPFAM" id="SSF54197">
    <property type="entry name" value="HIT-like"/>
    <property type="match status" value="1"/>
</dbReference>
<dbReference type="Pfam" id="PF20956">
    <property type="entry name" value="DUF4931_C"/>
    <property type="match status" value="1"/>
</dbReference>
<evidence type="ECO:0000313" key="3">
    <source>
        <dbReference type="EMBL" id="SNS91421.1"/>
    </source>
</evidence>
<dbReference type="Pfam" id="PF16285">
    <property type="entry name" value="DUF4931_N"/>
    <property type="match status" value="1"/>
</dbReference>
<dbReference type="Proteomes" id="UP000198304">
    <property type="component" value="Unassembled WGS sequence"/>
</dbReference>
<keyword evidence="4" id="KW-1185">Reference proteome</keyword>
<dbReference type="OrthoDB" id="9769064at2"/>
<dbReference type="Gene3D" id="3.30.428.10">
    <property type="entry name" value="HIT-like"/>
    <property type="match status" value="1"/>
</dbReference>
<gene>
    <name evidence="3" type="ORF">SAMN05446037_102728</name>
</gene>
<evidence type="ECO:0000313" key="4">
    <source>
        <dbReference type="Proteomes" id="UP000198304"/>
    </source>
</evidence>
<evidence type="ECO:0000259" key="2">
    <source>
        <dbReference type="Pfam" id="PF20956"/>
    </source>
</evidence>
<dbReference type="AlphaFoldDB" id="A0A239ICX0"/>
<dbReference type="InterPro" id="IPR049285">
    <property type="entry name" value="DUF4931_C"/>
</dbReference>
<protein>
    <submittedName>
        <fullName evidence="3">Galactose-1-phosphate uridylyltransferase</fullName>
    </submittedName>
</protein>
<feature type="domain" description="DUF4931" evidence="2">
    <location>
        <begin position="136"/>
        <end position="249"/>
    </location>
</feature>
<feature type="domain" description="DUF4931" evidence="1">
    <location>
        <begin position="9"/>
        <end position="131"/>
    </location>
</feature>
<sequence>MTVNRHLYFLSDIGKEKISYQDSEYLCPFCNREKLSDILDEEDSILLIKNKFPTLANTFQTVLIETNDCFANISTYDTPHMRKIITFGINHWLKMEESGNFKSVVFYKNHGPLSGGSINHAHMQIVGLKDIDYKINLKDEIFDGIEIYKEGKCLLNISTKPNACSTEFNIITTPRHDNFMADNIQNIVNYIFNRSKCSSFNLFFYQWKKSIICKIVPRYITSPFLVGFSIPQTFNRLNSIAEEIQKIYYNF</sequence>
<keyword evidence="3" id="KW-0808">Transferase</keyword>
<organism evidence="3 4">
    <name type="scientific">Anaerovirgula multivorans</name>
    <dbReference type="NCBI Taxonomy" id="312168"/>
    <lineage>
        <taxon>Bacteria</taxon>
        <taxon>Bacillati</taxon>
        <taxon>Bacillota</taxon>
        <taxon>Clostridia</taxon>
        <taxon>Peptostreptococcales</taxon>
        <taxon>Natronincolaceae</taxon>
        <taxon>Anaerovirgula</taxon>
    </lineage>
</organism>
<accession>A0A239ICX0</accession>
<dbReference type="InterPro" id="IPR036265">
    <property type="entry name" value="HIT-like_sf"/>
</dbReference>
<proteinExistence type="predicted"/>
<evidence type="ECO:0000259" key="1">
    <source>
        <dbReference type="Pfam" id="PF16285"/>
    </source>
</evidence>
<name>A0A239ICX0_9FIRM</name>
<dbReference type="EMBL" id="FZOJ01000027">
    <property type="protein sequence ID" value="SNS91421.1"/>
    <property type="molecule type" value="Genomic_DNA"/>
</dbReference>
<reference evidence="3 4" key="1">
    <citation type="submission" date="2017-06" db="EMBL/GenBank/DDBJ databases">
        <authorList>
            <person name="Kim H.J."/>
            <person name="Triplett B.A."/>
        </authorList>
    </citation>
    <scope>NUCLEOTIDE SEQUENCE [LARGE SCALE GENOMIC DNA]</scope>
    <source>
        <strain evidence="3 4">SCA</strain>
    </source>
</reference>
<dbReference type="GO" id="GO:0016779">
    <property type="term" value="F:nucleotidyltransferase activity"/>
    <property type="evidence" value="ECO:0007669"/>
    <property type="project" value="UniProtKB-KW"/>
</dbReference>
<keyword evidence="3" id="KW-0548">Nucleotidyltransferase</keyword>
<dbReference type="InterPro" id="IPR046322">
    <property type="entry name" value="DUF4931"/>
</dbReference>
<dbReference type="RefSeq" id="WP_089284562.1">
    <property type="nucleotide sequence ID" value="NZ_FZOJ01000027.1"/>
</dbReference>